<feature type="compositionally biased region" description="Basic residues" evidence="1">
    <location>
        <begin position="74"/>
        <end position="84"/>
    </location>
</feature>
<evidence type="ECO:0000313" key="3">
    <source>
        <dbReference type="Proteomes" id="UP000012429"/>
    </source>
</evidence>
<feature type="compositionally biased region" description="Low complexity" evidence="1">
    <location>
        <begin position="365"/>
        <end position="376"/>
    </location>
</feature>
<dbReference type="CDD" id="cd01829">
    <property type="entry name" value="SGNH_hydrolase_peri2"/>
    <property type="match status" value="1"/>
</dbReference>
<dbReference type="SUPFAM" id="SSF52266">
    <property type="entry name" value="SGNH hydrolase"/>
    <property type="match status" value="1"/>
</dbReference>
<protein>
    <recommendedName>
        <fullName evidence="4">DUF459 domain-containing protein</fullName>
    </recommendedName>
</protein>
<reference evidence="2 3" key="1">
    <citation type="journal article" date="2012" name="BMC Genomics">
        <title>Genomic basis of broad host range and environmental adaptability of Rhizobium tropici CIAT 899 and Rhizobium sp. PRF 81 which are used in inoculants for common bean (Phaseolus vulgaris L.).</title>
        <authorList>
            <person name="Ormeno-Orrillo E."/>
            <person name="Menna P."/>
            <person name="Almeida L.G."/>
            <person name="Ollero F.J."/>
            <person name="Nicolas M.F."/>
            <person name="Pains Rodrigues E."/>
            <person name="Shigueyoshi Nakatani A."/>
            <person name="Silva Batista J.S."/>
            <person name="Oliveira Chueire L.M."/>
            <person name="Souza R.C."/>
            <person name="Ribeiro Vasconcelos A.T."/>
            <person name="Megias M."/>
            <person name="Hungria M."/>
            <person name="Martinez-Romero E."/>
        </authorList>
    </citation>
    <scope>NUCLEOTIDE SEQUENCE [LARGE SCALE GENOMIC DNA]</scope>
    <source>
        <strain evidence="2 3">PRF 81</strain>
    </source>
</reference>
<dbReference type="PATRIC" id="fig|363754.4.peg.2771"/>
<proteinExistence type="predicted"/>
<dbReference type="AlphaFoldDB" id="N6V0G3"/>
<dbReference type="GO" id="GO:0016788">
    <property type="term" value="F:hydrolase activity, acting on ester bonds"/>
    <property type="evidence" value="ECO:0007669"/>
    <property type="project" value="UniProtKB-ARBA"/>
</dbReference>
<dbReference type="Proteomes" id="UP000012429">
    <property type="component" value="Unassembled WGS sequence"/>
</dbReference>
<name>N6V0G3_9HYPH</name>
<evidence type="ECO:0000313" key="2">
    <source>
        <dbReference type="EMBL" id="ENN87395.1"/>
    </source>
</evidence>
<dbReference type="InterPro" id="IPR036514">
    <property type="entry name" value="SGNH_hydro_sf"/>
</dbReference>
<dbReference type="InterPro" id="IPR007407">
    <property type="entry name" value="DUF459"/>
</dbReference>
<dbReference type="STRING" id="363754.RHSP_27330"/>
<gene>
    <name evidence="2" type="ORF">RHSP_27330</name>
</gene>
<organism evidence="2 3">
    <name type="scientific">Rhizobium freirei PRF 81</name>
    <dbReference type="NCBI Taxonomy" id="363754"/>
    <lineage>
        <taxon>Bacteria</taxon>
        <taxon>Pseudomonadati</taxon>
        <taxon>Pseudomonadota</taxon>
        <taxon>Alphaproteobacteria</taxon>
        <taxon>Hyphomicrobiales</taxon>
        <taxon>Rhizobiaceae</taxon>
        <taxon>Rhizobium/Agrobacterium group</taxon>
        <taxon>Rhizobium</taxon>
    </lineage>
</organism>
<accession>N6V0G3</accession>
<evidence type="ECO:0000256" key="1">
    <source>
        <dbReference type="SAM" id="MobiDB-lite"/>
    </source>
</evidence>
<dbReference type="Pfam" id="PF04311">
    <property type="entry name" value="DUF459"/>
    <property type="match status" value="1"/>
</dbReference>
<feature type="region of interest" description="Disordered" evidence="1">
    <location>
        <begin position="313"/>
        <end position="405"/>
    </location>
</feature>
<comment type="caution">
    <text evidence="2">The sequence shown here is derived from an EMBL/GenBank/DDBJ whole genome shotgun (WGS) entry which is preliminary data.</text>
</comment>
<dbReference type="Gene3D" id="3.40.50.1110">
    <property type="entry name" value="SGNH hydrolase"/>
    <property type="match status" value="1"/>
</dbReference>
<keyword evidence="3" id="KW-1185">Reference proteome</keyword>
<evidence type="ECO:0008006" key="4">
    <source>
        <dbReference type="Google" id="ProtNLM"/>
    </source>
</evidence>
<sequence length="405" mass="43963">MGRERKEMMIERPARATMASLRIIFAAFIAAVIAFGCLSPAAEAQERPRRNLLDMLFGTREPDYPDQPAEQPPPRRKSQPRKRPTPPPRQPVVVQPETPPAAEKLQDAKTILVVGDFLASGLGTGLEDAFSTSPGVVIQARGNVASGLVRQDYYNWPQQLSGMMDQMKPAMVVVMLGANDRQPIIGSGLNEKYGTDPWFLAYEERVQQFAKLITNRRIPLLWVGLPPFGSDQLTASAVKLNHLYQSQMAAVGGEYVDIWDGFTDQSGEFVVTGSDINGQQVRLRTADGVNMTAAGKRKIAFYVEKPARRLLGNQASPDITRLDTGSPLPAQQTSLPGTEPEKVTSIPPMNLSDPELDGGAQLLGSVPAPTSPAASPRDLLVDKGQMAPAPAGRVDDYRLQGSVAR</sequence>
<feature type="region of interest" description="Disordered" evidence="1">
    <location>
        <begin position="58"/>
        <end position="100"/>
    </location>
</feature>
<dbReference type="EMBL" id="AQHN01000056">
    <property type="protein sequence ID" value="ENN87395.1"/>
    <property type="molecule type" value="Genomic_DNA"/>
</dbReference>